<comment type="caution">
    <text evidence="1">The sequence shown here is derived from an EMBL/GenBank/DDBJ whole genome shotgun (WGS) entry which is preliminary data.</text>
</comment>
<keyword evidence="2" id="KW-1185">Reference proteome</keyword>
<sequence length="164" mass="17564">MRRAVGIAATAAVAVALGAGAGMARRLAAHRPPHAGRDPREENRWLQVTINRSPEEVMPEGRLPGPLLRLGDTVEVRARKAPGDRGTELAARLLEEVPQGARGVAARLSGDDPRQEVRRALREAKSLLETGEVLRADEPSTNRPTVTGKIVDLAVRRAGGEGRL</sequence>
<evidence type="ECO:0000313" key="2">
    <source>
        <dbReference type="Proteomes" id="UP001500320"/>
    </source>
</evidence>
<dbReference type="Gene3D" id="3.30.530.20">
    <property type="match status" value="1"/>
</dbReference>
<dbReference type="InterPro" id="IPR023393">
    <property type="entry name" value="START-like_dom_sf"/>
</dbReference>
<dbReference type="Proteomes" id="UP001500320">
    <property type="component" value="Unassembled WGS sequence"/>
</dbReference>
<organism evidence="1 2">
    <name type="scientific">Planomonospora alba</name>
    <dbReference type="NCBI Taxonomy" id="161354"/>
    <lineage>
        <taxon>Bacteria</taxon>
        <taxon>Bacillati</taxon>
        <taxon>Actinomycetota</taxon>
        <taxon>Actinomycetes</taxon>
        <taxon>Streptosporangiales</taxon>
        <taxon>Streptosporangiaceae</taxon>
        <taxon>Planomonospora</taxon>
    </lineage>
</organism>
<dbReference type="RefSeq" id="WP_344854713.1">
    <property type="nucleotide sequence ID" value="NZ_BAAAUT010000001.1"/>
</dbReference>
<evidence type="ECO:0000313" key="1">
    <source>
        <dbReference type="EMBL" id="GAA3114164.1"/>
    </source>
</evidence>
<name>A0ABP6MLF5_9ACTN</name>
<reference evidence="2" key="1">
    <citation type="journal article" date="2019" name="Int. J. Syst. Evol. Microbiol.">
        <title>The Global Catalogue of Microorganisms (GCM) 10K type strain sequencing project: providing services to taxonomists for standard genome sequencing and annotation.</title>
        <authorList>
            <consortium name="The Broad Institute Genomics Platform"/>
            <consortium name="The Broad Institute Genome Sequencing Center for Infectious Disease"/>
            <person name="Wu L."/>
            <person name="Ma J."/>
        </authorList>
    </citation>
    <scope>NUCLEOTIDE SEQUENCE [LARGE SCALE GENOMIC DNA]</scope>
    <source>
        <strain evidence="2">JCM 9373</strain>
    </source>
</reference>
<gene>
    <name evidence="1" type="ORF">GCM10010466_01580</name>
</gene>
<protein>
    <submittedName>
        <fullName evidence="1">Uncharacterized protein</fullName>
    </submittedName>
</protein>
<accession>A0ABP6MLF5</accession>
<dbReference type="EMBL" id="BAAAUT010000001">
    <property type="protein sequence ID" value="GAA3114164.1"/>
    <property type="molecule type" value="Genomic_DNA"/>
</dbReference>
<proteinExistence type="predicted"/>